<feature type="active site" description="Proton donor" evidence="5">
    <location>
        <position position="132"/>
    </location>
</feature>
<keyword evidence="7 8" id="KW-0413">Isomerase</keyword>
<reference evidence="8 9" key="1">
    <citation type="submission" date="2020-07" db="EMBL/GenBank/DDBJ databases">
        <title>Draft genome and description of Microvirga mediterraneensis Marseille-Q2068 sp. nov.</title>
        <authorList>
            <person name="Boxberger M."/>
        </authorList>
    </citation>
    <scope>NUCLEOTIDE SEQUENCE [LARGE SCALE GENOMIC DNA]</scope>
    <source>
        <strain evidence="8 9">Marseille-Q2068</strain>
    </source>
</reference>
<proteinExistence type="inferred from homology"/>
<protein>
    <recommendedName>
        <fullName evidence="4 7">dTDP-4-dehydrorhamnose 3,5-epimerase</fullName>
        <ecNumber evidence="3 7">5.1.3.13</ecNumber>
    </recommendedName>
    <alternativeName>
        <fullName evidence="7">Thymidine diphospho-4-keto-rhamnose 3,5-epimerase</fullName>
    </alternativeName>
</protein>
<dbReference type="AlphaFoldDB" id="A0A838BQY6"/>
<evidence type="ECO:0000256" key="5">
    <source>
        <dbReference type="PIRSR" id="PIRSR600888-1"/>
    </source>
</evidence>
<dbReference type="GO" id="GO:0000271">
    <property type="term" value="P:polysaccharide biosynthetic process"/>
    <property type="evidence" value="ECO:0007669"/>
    <property type="project" value="TreeGrafter"/>
</dbReference>
<gene>
    <name evidence="8" type="primary">rfbC</name>
    <name evidence="8" type="ORF">H0S73_18915</name>
</gene>
<comment type="function">
    <text evidence="2 7">Catalyzes the epimerization of the C3' and C5'positions of dTDP-6-deoxy-D-xylo-4-hexulose, forming dTDP-6-deoxy-L-lyxo-4-hexulose.</text>
</comment>
<evidence type="ECO:0000313" key="8">
    <source>
        <dbReference type="EMBL" id="MBA1158184.1"/>
    </source>
</evidence>
<dbReference type="InterPro" id="IPR011051">
    <property type="entry name" value="RmlC_Cupin_sf"/>
</dbReference>
<comment type="pathway">
    <text evidence="7">Carbohydrate biosynthesis; dTDP-L-rhamnose biosynthesis.</text>
</comment>
<comment type="caution">
    <text evidence="8">The sequence shown here is derived from an EMBL/GenBank/DDBJ whole genome shotgun (WGS) entry which is preliminary data.</text>
</comment>
<evidence type="ECO:0000313" key="9">
    <source>
        <dbReference type="Proteomes" id="UP000572984"/>
    </source>
</evidence>
<name>A0A838BQY6_9HYPH</name>
<dbReference type="EC" id="5.1.3.13" evidence="3 7"/>
<dbReference type="Pfam" id="PF00908">
    <property type="entry name" value="dTDP_sugar_isom"/>
    <property type="match status" value="1"/>
</dbReference>
<dbReference type="EMBL" id="JACDXJ010000001">
    <property type="protein sequence ID" value="MBA1158184.1"/>
    <property type="molecule type" value="Genomic_DNA"/>
</dbReference>
<sequence length="193" mass="21148">MQVFDTPLSGCRLIKPTPLSDERGYFVRLFDADVFVAHDLNPALAQASLSYNLQKGTLRGLHFQAHPRMEDKLVRCASGAVFDVAVDIRPGSPTFGQWYGVELSADNNYQLYIPAGFAHGFQALTSNAVVAYHISVPYDPALTAGLRFDDPDVAVDWPLPPAHLSERDRCLPRLSELGSSCLMPYPGFGGAHQ</sequence>
<comment type="subunit">
    <text evidence="7">Homodimer.</text>
</comment>
<dbReference type="NCBIfam" id="TIGR01221">
    <property type="entry name" value="rmlC"/>
    <property type="match status" value="1"/>
</dbReference>
<evidence type="ECO:0000256" key="7">
    <source>
        <dbReference type="RuleBase" id="RU364069"/>
    </source>
</evidence>
<evidence type="ECO:0000256" key="6">
    <source>
        <dbReference type="PIRSR" id="PIRSR600888-3"/>
    </source>
</evidence>
<dbReference type="SUPFAM" id="SSF51182">
    <property type="entry name" value="RmlC-like cupins"/>
    <property type="match status" value="1"/>
</dbReference>
<feature type="site" description="Participates in a stacking interaction with the thymidine ring of dTDP-4-oxo-6-deoxyglucose" evidence="6">
    <location>
        <position position="138"/>
    </location>
</feature>
<dbReference type="Proteomes" id="UP000572984">
    <property type="component" value="Unassembled WGS sequence"/>
</dbReference>
<dbReference type="RefSeq" id="WP_181053601.1">
    <property type="nucleotide sequence ID" value="NZ_JACDXJ010000001.1"/>
</dbReference>
<dbReference type="GO" id="GO:0008830">
    <property type="term" value="F:dTDP-4-dehydrorhamnose 3,5-epimerase activity"/>
    <property type="evidence" value="ECO:0007669"/>
    <property type="project" value="UniProtKB-UniRule"/>
</dbReference>
<keyword evidence="9" id="KW-1185">Reference proteome</keyword>
<organism evidence="8 9">
    <name type="scientific">Microvirga mediterraneensis</name>
    <dbReference type="NCBI Taxonomy" id="2754695"/>
    <lineage>
        <taxon>Bacteria</taxon>
        <taxon>Pseudomonadati</taxon>
        <taxon>Pseudomonadota</taxon>
        <taxon>Alphaproteobacteria</taxon>
        <taxon>Hyphomicrobiales</taxon>
        <taxon>Methylobacteriaceae</taxon>
        <taxon>Microvirga</taxon>
    </lineage>
</organism>
<dbReference type="PANTHER" id="PTHR21047:SF2">
    <property type="entry name" value="THYMIDINE DIPHOSPHO-4-KETO-RHAMNOSE 3,5-EPIMERASE"/>
    <property type="match status" value="1"/>
</dbReference>
<dbReference type="CDD" id="cd00438">
    <property type="entry name" value="cupin_RmlC"/>
    <property type="match status" value="1"/>
</dbReference>
<dbReference type="InterPro" id="IPR014710">
    <property type="entry name" value="RmlC-like_jellyroll"/>
</dbReference>
<comment type="catalytic activity">
    <reaction evidence="1 7">
        <text>dTDP-4-dehydro-6-deoxy-alpha-D-glucose = dTDP-4-dehydro-beta-L-rhamnose</text>
        <dbReference type="Rhea" id="RHEA:16969"/>
        <dbReference type="ChEBI" id="CHEBI:57649"/>
        <dbReference type="ChEBI" id="CHEBI:62830"/>
        <dbReference type="EC" id="5.1.3.13"/>
    </reaction>
</comment>
<comment type="similarity">
    <text evidence="7">Belongs to the dTDP-4-dehydrorhamnose 3,5-epimerase family.</text>
</comment>
<evidence type="ECO:0000256" key="3">
    <source>
        <dbReference type="ARBA" id="ARBA00012098"/>
    </source>
</evidence>
<dbReference type="GO" id="GO:0005829">
    <property type="term" value="C:cytosol"/>
    <property type="evidence" value="ECO:0007669"/>
    <property type="project" value="TreeGrafter"/>
</dbReference>
<dbReference type="GO" id="GO:0019305">
    <property type="term" value="P:dTDP-rhamnose biosynthetic process"/>
    <property type="evidence" value="ECO:0007669"/>
    <property type="project" value="UniProtKB-UniRule"/>
</dbReference>
<dbReference type="UniPathway" id="UPA00124"/>
<dbReference type="PANTHER" id="PTHR21047">
    <property type="entry name" value="DTDP-6-DEOXY-D-GLUCOSE-3,5 EPIMERASE"/>
    <property type="match status" value="1"/>
</dbReference>
<dbReference type="Gene3D" id="2.60.120.10">
    <property type="entry name" value="Jelly Rolls"/>
    <property type="match status" value="1"/>
</dbReference>
<evidence type="ECO:0000256" key="1">
    <source>
        <dbReference type="ARBA" id="ARBA00001298"/>
    </source>
</evidence>
<feature type="active site" description="Proton acceptor" evidence="5">
    <location>
        <position position="62"/>
    </location>
</feature>
<accession>A0A838BQY6</accession>
<dbReference type="InterPro" id="IPR000888">
    <property type="entry name" value="RmlC-like"/>
</dbReference>
<evidence type="ECO:0000256" key="2">
    <source>
        <dbReference type="ARBA" id="ARBA00001997"/>
    </source>
</evidence>
<evidence type="ECO:0000256" key="4">
    <source>
        <dbReference type="ARBA" id="ARBA00019595"/>
    </source>
</evidence>